<gene>
    <name evidence="1" type="ORF">RHMOL_Rhmol02G0090400</name>
</gene>
<evidence type="ECO:0000313" key="1">
    <source>
        <dbReference type="EMBL" id="KAI8567041.1"/>
    </source>
</evidence>
<evidence type="ECO:0000313" key="2">
    <source>
        <dbReference type="Proteomes" id="UP001062846"/>
    </source>
</evidence>
<keyword evidence="2" id="KW-1185">Reference proteome</keyword>
<name>A0ACC0PN50_RHOML</name>
<sequence>MKQRLLWFTLGFTSAVAAVMTVLVLKDLWFDRETLSYQLKEKVDTIDIKISNLEPAVLRPNTTTLISLNVSVGNGNPGINNIGG</sequence>
<comment type="caution">
    <text evidence="1">The sequence shown here is derived from an EMBL/GenBank/DDBJ whole genome shotgun (WGS) entry which is preliminary data.</text>
</comment>
<dbReference type="Proteomes" id="UP001062846">
    <property type="component" value="Chromosome 2"/>
</dbReference>
<reference evidence="1" key="1">
    <citation type="submission" date="2022-02" db="EMBL/GenBank/DDBJ databases">
        <title>Plant Genome Project.</title>
        <authorList>
            <person name="Zhang R.-G."/>
        </authorList>
    </citation>
    <scope>NUCLEOTIDE SEQUENCE</scope>
    <source>
        <strain evidence="1">AT1</strain>
    </source>
</reference>
<organism evidence="1 2">
    <name type="scientific">Rhododendron molle</name>
    <name type="common">Chinese azalea</name>
    <name type="synonym">Azalea mollis</name>
    <dbReference type="NCBI Taxonomy" id="49168"/>
    <lineage>
        <taxon>Eukaryota</taxon>
        <taxon>Viridiplantae</taxon>
        <taxon>Streptophyta</taxon>
        <taxon>Embryophyta</taxon>
        <taxon>Tracheophyta</taxon>
        <taxon>Spermatophyta</taxon>
        <taxon>Magnoliopsida</taxon>
        <taxon>eudicotyledons</taxon>
        <taxon>Gunneridae</taxon>
        <taxon>Pentapetalae</taxon>
        <taxon>asterids</taxon>
        <taxon>Ericales</taxon>
        <taxon>Ericaceae</taxon>
        <taxon>Ericoideae</taxon>
        <taxon>Rhodoreae</taxon>
        <taxon>Rhododendron</taxon>
    </lineage>
</organism>
<dbReference type="EMBL" id="CM046389">
    <property type="protein sequence ID" value="KAI8567041.1"/>
    <property type="molecule type" value="Genomic_DNA"/>
</dbReference>
<proteinExistence type="predicted"/>
<protein>
    <submittedName>
        <fullName evidence="1">Uncharacterized protein</fullName>
    </submittedName>
</protein>
<accession>A0ACC0PN50</accession>